<dbReference type="AlphaFoldDB" id="A0A9Q1EK40"/>
<dbReference type="Proteomes" id="UP001152622">
    <property type="component" value="Chromosome 16"/>
</dbReference>
<proteinExistence type="predicted"/>
<gene>
    <name evidence="1" type="ORF">SKAU_G00348830</name>
</gene>
<name>A0A9Q1EK40_SYNKA</name>
<reference evidence="1" key="1">
    <citation type="journal article" date="2023" name="Science">
        <title>Genome structures resolve the early diversification of teleost fishes.</title>
        <authorList>
            <person name="Parey E."/>
            <person name="Louis A."/>
            <person name="Montfort J."/>
            <person name="Bouchez O."/>
            <person name="Roques C."/>
            <person name="Iampietro C."/>
            <person name="Lluch J."/>
            <person name="Castinel A."/>
            <person name="Donnadieu C."/>
            <person name="Desvignes T."/>
            <person name="Floi Bucao C."/>
            <person name="Jouanno E."/>
            <person name="Wen M."/>
            <person name="Mejri S."/>
            <person name="Dirks R."/>
            <person name="Jansen H."/>
            <person name="Henkel C."/>
            <person name="Chen W.J."/>
            <person name="Zahm M."/>
            <person name="Cabau C."/>
            <person name="Klopp C."/>
            <person name="Thompson A.W."/>
            <person name="Robinson-Rechavi M."/>
            <person name="Braasch I."/>
            <person name="Lecointre G."/>
            <person name="Bobe J."/>
            <person name="Postlethwait J.H."/>
            <person name="Berthelot C."/>
            <person name="Roest Crollius H."/>
            <person name="Guiguen Y."/>
        </authorList>
    </citation>
    <scope>NUCLEOTIDE SEQUENCE</scope>
    <source>
        <strain evidence="1">WJC10195</strain>
    </source>
</reference>
<keyword evidence="2" id="KW-1185">Reference proteome</keyword>
<sequence length="66" mass="6933">MPGNSGGEIDPRNSLAGLGAVLLARAQGHLRQSRLAVGADKNEVVGRARAVMRLRHSKNRPAPAPL</sequence>
<organism evidence="1 2">
    <name type="scientific">Synaphobranchus kaupii</name>
    <name type="common">Kaup's arrowtooth eel</name>
    <dbReference type="NCBI Taxonomy" id="118154"/>
    <lineage>
        <taxon>Eukaryota</taxon>
        <taxon>Metazoa</taxon>
        <taxon>Chordata</taxon>
        <taxon>Craniata</taxon>
        <taxon>Vertebrata</taxon>
        <taxon>Euteleostomi</taxon>
        <taxon>Actinopterygii</taxon>
        <taxon>Neopterygii</taxon>
        <taxon>Teleostei</taxon>
        <taxon>Anguilliformes</taxon>
        <taxon>Synaphobranchidae</taxon>
        <taxon>Synaphobranchus</taxon>
    </lineage>
</organism>
<accession>A0A9Q1EK40</accession>
<evidence type="ECO:0000313" key="1">
    <source>
        <dbReference type="EMBL" id="KAJ8340250.1"/>
    </source>
</evidence>
<dbReference type="EMBL" id="JAINUF010000016">
    <property type="protein sequence ID" value="KAJ8340250.1"/>
    <property type="molecule type" value="Genomic_DNA"/>
</dbReference>
<comment type="caution">
    <text evidence="1">The sequence shown here is derived from an EMBL/GenBank/DDBJ whole genome shotgun (WGS) entry which is preliminary data.</text>
</comment>
<protein>
    <submittedName>
        <fullName evidence="1">Uncharacterized protein</fullName>
    </submittedName>
</protein>
<evidence type="ECO:0000313" key="2">
    <source>
        <dbReference type="Proteomes" id="UP001152622"/>
    </source>
</evidence>